<evidence type="ECO:0000313" key="2">
    <source>
        <dbReference type="EMBL" id="GAG08501.1"/>
    </source>
</evidence>
<gene>
    <name evidence="2" type="ORF">S01H1_42656</name>
</gene>
<dbReference type="InterPro" id="IPR003615">
    <property type="entry name" value="HNH_nuc"/>
</dbReference>
<organism evidence="2">
    <name type="scientific">marine sediment metagenome</name>
    <dbReference type="NCBI Taxonomy" id="412755"/>
    <lineage>
        <taxon>unclassified sequences</taxon>
        <taxon>metagenomes</taxon>
        <taxon>ecological metagenomes</taxon>
    </lineage>
</organism>
<feature type="compositionally biased region" description="Basic and acidic residues" evidence="1">
    <location>
        <begin position="56"/>
        <end position="75"/>
    </location>
</feature>
<sequence>SLENFREVNSNNLDGRSSWCNKCHSLDNMTRDKKDRSKPKKRSKTYRQSEQGKISNRIDKAARRAREKQARVPLSTEERQKIKTIYTNARELRSQGQDVVVDHVIPITRNGKHHPDNLRIVGNYFNLVKNNRLDSEL</sequence>
<feature type="non-terminal residue" evidence="2">
    <location>
        <position position="1"/>
    </location>
</feature>
<dbReference type="Gene3D" id="1.10.30.50">
    <property type="match status" value="1"/>
</dbReference>
<proteinExistence type="predicted"/>
<protein>
    <recommendedName>
        <fullName evidence="3">HNH nuclease domain-containing protein</fullName>
    </recommendedName>
</protein>
<dbReference type="CDD" id="cd00085">
    <property type="entry name" value="HNHc"/>
    <property type="match status" value="1"/>
</dbReference>
<evidence type="ECO:0000256" key="1">
    <source>
        <dbReference type="SAM" id="MobiDB-lite"/>
    </source>
</evidence>
<evidence type="ECO:0008006" key="3">
    <source>
        <dbReference type="Google" id="ProtNLM"/>
    </source>
</evidence>
<dbReference type="EMBL" id="BARS01027137">
    <property type="protein sequence ID" value="GAG08501.1"/>
    <property type="molecule type" value="Genomic_DNA"/>
</dbReference>
<dbReference type="AlphaFoldDB" id="X0W780"/>
<reference evidence="2" key="1">
    <citation type="journal article" date="2014" name="Front. Microbiol.">
        <title>High frequency of phylogenetically diverse reductive dehalogenase-homologous genes in deep subseafloor sedimentary metagenomes.</title>
        <authorList>
            <person name="Kawai M."/>
            <person name="Futagami T."/>
            <person name="Toyoda A."/>
            <person name="Takaki Y."/>
            <person name="Nishi S."/>
            <person name="Hori S."/>
            <person name="Arai W."/>
            <person name="Tsubouchi T."/>
            <person name="Morono Y."/>
            <person name="Uchiyama I."/>
            <person name="Ito T."/>
            <person name="Fujiyama A."/>
            <person name="Inagaki F."/>
            <person name="Takami H."/>
        </authorList>
    </citation>
    <scope>NUCLEOTIDE SEQUENCE</scope>
    <source>
        <strain evidence="2">Expedition CK06-06</strain>
    </source>
</reference>
<feature type="compositionally biased region" description="Basic residues" evidence="1">
    <location>
        <begin position="36"/>
        <end position="45"/>
    </location>
</feature>
<name>X0W780_9ZZZZ</name>
<accession>X0W780</accession>
<comment type="caution">
    <text evidence="2">The sequence shown here is derived from an EMBL/GenBank/DDBJ whole genome shotgun (WGS) entry which is preliminary data.</text>
</comment>
<feature type="compositionally biased region" description="Polar residues" evidence="1">
    <location>
        <begin position="7"/>
        <end position="20"/>
    </location>
</feature>
<feature type="region of interest" description="Disordered" evidence="1">
    <location>
        <begin position="1"/>
        <end position="75"/>
    </location>
</feature>